<dbReference type="GO" id="GO:0006351">
    <property type="term" value="P:DNA-templated transcription"/>
    <property type="evidence" value="ECO:0007669"/>
    <property type="project" value="InterPro"/>
</dbReference>
<dbReference type="EMBL" id="KL660619">
    <property type="protein sequence ID" value="KFA65125.1"/>
    <property type="molecule type" value="Genomic_DNA"/>
</dbReference>
<evidence type="ECO:0000256" key="4">
    <source>
        <dbReference type="ARBA" id="ARBA00023242"/>
    </source>
</evidence>
<dbReference type="CDD" id="cd00067">
    <property type="entry name" value="GAL4"/>
    <property type="match status" value="1"/>
</dbReference>
<evidence type="ECO:0000256" key="2">
    <source>
        <dbReference type="ARBA" id="ARBA00023015"/>
    </source>
</evidence>
<organism evidence="7 8">
    <name type="scientific">Stachybotrys chlorohalonatus (strain IBT 40285)</name>
    <dbReference type="NCBI Taxonomy" id="1283841"/>
    <lineage>
        <taxon>Eukaryota</taxon>
        <taxon>Fungi</taxon>
        <taxon>Dikarya</taxon>
        <taxon>Ascomycota</taxon>
        <taxon>Pezizomycotina</taxon>
        <taxon>Sordariomycetes</taxon>
        <taxon>Hypocreomycetidae</taxon>
        <taxon>Hypocreales</taxon>
        <taxon>Stachybotryaceae</taxon>
        <taxon>Stachybotrys</taxon>
    </lineage>
</organism>
<dbReference type="HOGENOM" id="CLU_004804_0_1_1"/>
<evidence type="ECO:0000259" key="6">
    <source>
        <dbReference type="PROSITE" id="PS00463"/>
    </source>
</evidence>
<dbReference type="GO" id="GO:0003677">
    <property type="term" value="F:DNA binding"/>
    <property type="evidence" value="ECO:0007669"/>
    <property type="project" value="InterPro"/>
</dbReference>
<keyword evidence="3" id="KW-0804">Transcription</keyword>
<dbReference type="GO" id="GO:0000981">
    <property type="term" value="F:DNA-binding transcription factor activity, RNA polymerase II-specific"/>
    <property type="evidence" value="ECO:0007669"/>
    <property type="project" value="InterPro"/>
</dbReference>
<evidence type="ECO:0000313" key="8">
    <source>
        <dbReference type="Proteomes" id="UP000028524"/>
    </source>
</evidence>
<dbReference type="STRING" id="1283841.A0A084QME0"/>
<protein>
    <recommendedName>
        <fullName evidence="6">Zn(2)-C6 fungal-type domain-containing protein</fullName>
    </recommendedName>
</protein>
<evidence type="ECO:0000256" key="3">
    <source>
        <dbReference type="ARBA" id="ARBA00023163"/>
    </source>
</evidence>
<evidence type="ECO:0000256" key="1">
    <source>
        <dbReference type="ARBA" id="ARBA00022723"/>
    </source>
</evidence>
<dbReference type="InterPro" id="IPR001138">
    <property type="entry name" value="Zn2Cys6_DnaBD"/>
</dbReference>
<keyword evidence="8" id="KW-1185">Reference proteome</keyword>
<dbReference type="OrthoDB" id="5392779at2759"/>
<evidence type="ECO:0000256" key="5">
    <source>
        <dbReference type="SAM" id="MobiDB-lite"/>
    </source>
</evidence>
<gene>
    <name evidence="7" type="ORF">S40285_07144</name>
</gene>
<dbReference type="PROSITE" id="PS00463">
    <property type="entry name" value="ZN2_CY6_FUNGAL_1"/>
    <property type="match status" value="1"/>
</dbReference>
<keyword evidence="2" id="KW-0805">Transcription regulation</keyword>
<dbReference type="InterPro" id="IPR036864">
    <property type="entry name" value="Zn2-C6_fun-type_DNA-bd_sf"/>
</dbReference>
<dbReference type="InterPro" id="IPR007219">
    <property type="entry name" value="XnlR_reg_dom"/>
</dbReference>
<dbReference type="SMART" id="SM00906">
    <property type="entry name" value="Fungal_trans"/>
    <property type="match status" value="1"/>
</dbReference>
<dbReference type="AlphaFoldDB" id="A0A084QME0"/>
<keyword evidence="1" id="KW-0479">Metal-binding</keyword>
<dbReference type="PANTHER" id="PTHR47840">
    <property type="entry name" value="ZN(II)2CYS6 TRANSCRIPTION FACTOR (EUROFUNG)-RELATED"/>
    <property type="match status" value="1"/>
</dbReference>
<dbReference type="Proteomes" id="UP000028524">
    <property type="component" value="Unassembled WGS sequence"/>
</dbReference>
<feature type="region of interest" description="Disordered" evidence="5">
    <location>
        <begin position="607"/>
        <end position="629"/>
    </location>
</feature>
<reference evidence="7 8" key="1">
    <citation type="journal article" date="2014" name="BMC Genomics">
        <title>Comparative genome sequencing reveals chemotype-specific gene clusters in the toxigenic black mold Stachybotrys.</title>
        <authorList>
            <person name="Semeiks J."/>
            <person name="Borek D."/>
            <person name="Otwinowski Z."/>
            <person name="Grishin N.V."/>
        </authorList>
    </citation>
    <scope>NUCLEOTIDE SEQUENCE [LARGE SCALE GENOMIC DNA]</scope>
    <source>
        <strain evidence="7 8">IBT 40285</strain>
    </source>
</reference>
<feature type="domain" description="Zn(2)-C6 fungal-type" evidence="6">
    <location>
        <begin position="21"/>
        <end position="52"/>
    </location>
</feature>
<proteinExistence type="predicted"/>
<accession>A0A084QME0</accession>
<keyword evidence="4" id="KW-0539">Nucleus</keyword>
<evidence type="ECO:0000313" key="7">
    <source>
        <dbReference type="EMBL" id="KFA65125.1"/>
    </source>
</evidence>
<dbReference type="GO" id="GO:0008270">
    <property type="term" value="F:zinc ion binding"/>
    <property type="evidence" value="ECO:0007669"/>
    <property type="project" value="InterPro"/>
</dbReference>
<feature type="compositionally biased region" description="Polar residues" evidence="5">
    <location>
        <begin position="607"/>
        <end position="628"/>
    </location>
</feature>
<dbReference type="PANTHER" id="PTHR47840:SF1">
    <property type="entry name" value="ZN(II)2CYS6 TRANSCRIPTION FACTOR (EUROFUNG)"/>
    <property type="match status" value="1"/>
</dbReference>
<dbReference type="InParanoid" id="A0A084QME0"/>
<dbReference type="CDD" id="cd12148">
    <property type="entry name" value="fungal_TF_MHR"/>
    <property type="match status" value="1"/>
</dbReference>
<name>A0A084QME0_STAC4</name>
<sequence length="713" mass="78533">MSSAGGAPSPKRRKLRKGTQSCWECKRRKIRCTFATAAEAICDGCRSRCTPCVGQEYPEAFSGHMAASDGRKRHMEPVGRQPSPTTLSIGDLAEYENPDALSRLLLAAWPSQHDLGLISTVPVNVSVIYHGAICMPYAKFFSSKHILSPQQLLCRPTETFHPVLMARRLLLLAVLFQSIQPCVAVTKLASMTSDYRSVMARLVNTASRLVTSNDQLITTLEGIECVMIESMYLNNAGYLRRAWMANRRAMTMAQMLGLHKEPAMDVSKGMTLEAETRERIMPDYMWARLVFSDRYLSLMLGFPQGCQENVFASPEALDGCTPVEKLERIRGVAGGLILQRNHAERTDLAATLAIDKMLLDSASLMPPRWWLIPATTTSSAEGAGAYFHDIIRVMTQMTHYHLLVQLHLPYLLLPASSPSEHDYSKMSAASASRAILTRFISFRSPDPSTAYCRGIDFIAFISSTTLCIAHLESQRQRHMHPATAATAFQSLEHERLRDRGLLEQTLEIMETMAEGHKDAIAQKIAAILRPLLAMEGRSAMGDCYRTSTSLDTSKQDEGVSGKSESLTKLRIHIPYFGTVKIEHNPADAGVSVHRRTGLEPLLQNGQDANQRTSASGSDHQAGSPTSVSRPIDNYNWSALPLFVDQLGALPSSVSTMGNVEFIDSAQACLGIPSPDIEAEAWALQGVDTALFSSLIQGHEEWGEDTIDMVTKQA</sequence>
<dbReference type="SUPFAM" id="SSF57701">
    <property type="entry name" value="Zn2/Cys6 DNA-binding domain"/>
    <property type="match status" value="1"/>
</dbReference>
<dbReference type="OMA" id="PAQWWIM"/>